<sequence>MVSCLLALAFALYSVAPSAAAPRPRHSFVVKDSLAEIPHGWIQHSPAPEHYSIKLRIGLPQPNFRSLEAQLYEISNPNHHNYGKHLSKEQVDALVAPHKESTQLVDDWLESHGLSQDVLDKSSSGDWVTVTVPVSKAEEMLDCEYHAYKHPTDDDFIVRAQSYSVPDYLQGHIDVIQPTTMFGRPKAMRSTIINQGLGLDPLGVDCHTTATISCLQKLYNTEGYQPLKDSGSRLGIAGYLKEYASYSDLKQFYENWRPDAINGTFDFVSVNGGLNDQSTPGGEANLDVQYGGGISFPLLNSYYSTAGSPPVIPDSATPSNQSSEPYLEWLTFILNEANPPQVITTSYDDNERTVPKDYAIRVCNMFAQLGARGVSVLFSSGDGGVAGSQTPPSCESNDGKKAKQFIPTFPSSCPFVTSVGATYRIEPEIAAPFSSGGFSNYFSRPEYQNGHVDSYLDFLGDTYDGMYNKSGRGTPDVSAQGQNFQVIDSGKKYSTSGASASAPTFAAIVSLINDHLLRNGQAVLGFLNPWLYSIGADGLNDILGGSNPGCGTMGFSATQGWDPVTGLGTPDFKKLIDLLSDSEGDDDQ</sequence>
<dbReference type="Gene3D" id="3.40.50.200">
    <property type="entry name" value="Peptidase S8/S53 domain"/>
    <property type="match status" value="1"/>
</dbReference>
<proteinExistence type="predicted"/>
<evidence type="ECO:0000256" key="16">
    <source>
        <dbReference type="SAM" id="SignalP"/>
    </source>
</evidence>
<evidence type="ECO:0000256" key="3">
    <source>
        <dbReference type="ARBA" id="ARBA00004239"/>
    </source>
</evidence>
<dbReference type="PANTHER" id="PTHR14218:SF15">
    <property type="entry name" value="TRIPEPTIDYL-PEPTIDASE 1"/>
    <property type="match status" value="1"/>
</dbReference>
<feature type="binding site" evidence="15">
    <location>
        <position position="541"/>
    </location>
    <ligand>
        <name>Ca(2+)</name>
        <dbReference type="ChEBI" id="CHEBI:29108"/>
    </ligand>
</feature>
<evidence type="ECO:0000313" key="19">
    <source>
        <dbReference type="Proteomes" id="UP000027195"/>
    </source>
</evidence>
<dbReference type="GO" id="GO:0006508">
    <property type="term" value="P:proteolysis"/>
    <property type="evidence" value="ECO:0007669"/>
    <property type="project" value="UniProtKB-KW"/>
</dbReference>
<keyword evidence="14" id="KW-0325">Glycoprotein</keyword>
<dbReference type="GO" id="GO:0008240">
    <property type="term" value="F:tripeptidyl-peptidase activity"/>
    <property type="evidence" value="ECO:0007669"/>
    <property type="project" value="UniProtKB-EC"/>
</dbReference>
<dbReference type="InterPro" id="IPR015366">
    <property type="entry name" value="S53_propep"/>
</dbReference>
<dbReference type="EC" id="3.4.14.10" evidence="4"/>
<comment type="function">
    <text evidence="2">Secreted tripeptidyl-peptidase which degrades proteins at acidic pHs and is involved in virulence.</text>
</comment>
<dbReference type="SMART" id="SM00944">
    <property type="entry name" value="Pro-kuma_activ"/>
    <property type="match status" value="1"/>
</dbReference>
<dbReference type="Proteomes" id="UP000027195">
    <property type="component" value="Unassembled WGS sequence"/>
</dbReference>
<evidence type="ECO:0000256" key="15">
    <source>
        <dbReference type="PROSITE-ProRule" id="PRU01032"/>
    </source>
</evidence>
<evidence type="ECO:0000256" key="11">
    <source>
        <dbReference type="ARBA" id="ARBA00022837"/>
    </source>
</evidence>
<dbReference type="InterPro" id="IPR036852">
    <property type="entry name" value="Peptidase_S8/S53_dom_sf"/>
</dbReference>
<feature type="binding site" evidence="15">
    <location>
        <position position="542"/>
    </location>
    <ligand>
        <name>Ca(2+)</name>
        <dbReference type="ChEBI" id="CHEBI:29108"/>
    </ligand>
</feature>
<evidence type="ECO:0000256" key="4">
    <source>
        <dbReference type="ARBA" id="ARBA00012462"/>
    </source>
</evidence>
<dbReference type="InterPro" id="IPR030400">
    <property type="entry name" value="Sedolisin_dom"/>
</dbReference>
<dbReference type="STRING" id="930990.A0A067N6Z4"/>
<keyword evidence="7 15" id="KW-0479">Metal-binding</keyword>
<feature type="chain" id="PRO_5001641857" description="tripeptidyl-peptidase II" evidence="16">
    <location>
        <begin position="21"/>
        <end position="588"/>
    </location>
</feature>
<dbReference type="GO" id="GO:0004252">
    <property type="term" value="F:serine-type endopeptidase activity"/>
    <property type="evidence" value="ECO:0007669"/>
    <property type="project" value="UniProtKB-UniRule"/>
</dbReference>
<evidence type="ECO:0000256" key="14">
    <source>
        <dbReference type="ARBA" id="ARBA00023180"/>
    </source>
</evidence>
<feature type="active site" description="Charge relay system" evidence="15">
    <location>
        <position position="499"/>
    </location>
</feature>
<dbReference type="GO" id="GO:0005576">
    <property type="term" value="C:extracellular region"/>
    <property type="evidence" value="ECO:0007669"/>
    <property type="project" value="UniProtKB-SubCell"/>
</dbReference>
<dbReference type="FunFam" id="3.40.50.200:FF:000015">
    <property type="entry name" value="Tripeptidyl peptidase A"/>
    <property type="match status" value="1"/>
</dbReference>
<dbReference type="OrthoDB" id="409122at2759"/>
<keyword evidence="10 15" id="KW-0720">Serine protease</keyword>
<dbReference type="SUPFAM" id="SSF52743">
    <property type="entry name" value="Subtilisin-like"/>
    <property type="match status" value="1"/>
</dbReference>
<reference evidence="19" key="1">
    <citation type="journal article" date="2014" name="Proc. Natl. Acad. Sci. U.S.A.">
        <title>Extensive sampling of basidiomycete genomes demonstrates inadequacy of the white-rot/brown-rot paradigm for wood decay fungi.</title>
        <authorList>
            <person name="Riley R."/>
            <person name="Salamov A.A."/>
            <person name="Brown D.W."/>
            <person name="Nagy L.G."/>
            <person name="Floudas D."/>
            <person name="Held B.W."/>
            <person name="Levasseur A."/>
            <person name="Lombard V."/>
            <person name="Morin E."/>
            <person name="Otillar R."/>
            <person name="Lindquist E.A."/>
            <person name="Sun H."/>
            <person name="LaButti K.M."/>
            <person name="Schmutz J."/>
            <person name="Jabbour D."/>
            <person name="Luo H."/>
            <person name="Baker S.E."/>
            <person name="Pisabarro A.G."/>
            <person name="Walton J.D."/>
            <person name="Blanchette R.A."/>
            <person name="Henrissat B."/>
            <person name="Martin F."/>
            <person name="Cullen D."/>
            <person name="Hibbett D.S."/>
            <person name="Grigoriev I.V."/>
        </authorList>
    </citation>
    <scope>NUCLEOTIDE SEQUENCE [LARGE SCALE GENOMIC DNA]</scope>
    <source>
        <strain evidence="19">FD-172 SS1</strain>
    </source>
</reference>
<evidence type="ECO:0000256" key="5">
    <source>
        <dbReference type="ARBA" id="ARBA00022525"/>
    </source>
</evidence>
<feature type="binding site" evidence="15">
    <location>
        <position position="562"/>
    </location>
    <ligand>
        <name>Ca(2+)</name>
        <dbReference type="ChEBI" id="CHEBI:29108"/>
    </ligand>
</feature>
<keyword evidence="9 15" id="KW-0378">Hydrolase</keyword>
<dbReference type="GO" id="GO:0046872">
    <property type="term" value="F:metal ion binding"/>
    <property type="evidence" value="ECO:0007669"/>
    <property type="project" value="UniProtKB-UniRule"/>
</dbReference>
<evidence type="ECO:0000256" key="2">
    <source>
        <dbReference type="ARBA" id="ARBA00002451"/>
    </source>
</evidence>
<dbReference type="InParanoid" id="A0A067N6Z4"/>
<dbReference type="HOGENOM" id="CLU_013783_3_0_1"/>
<evidence type="ECO:0000313" key="18">
    <source>
        <dbReference type="EMBL" id="KDQ19872.1"/>
    </source>
</evidence>
<keyword evidence="13" id="KW-0865">Zymogen</keyword>
<protein>
    <recommendedName>
        <fullName evidence="4">tripeptidyl-peptidase II</fullName>
        <ecNumber evidence="4">3.4.14.10</ecNumber>
    </recommendedName>
</protein>
<gene>
    <name evidence="18" type="ORF">BOTBODRAFT_27295</name>
</gene>
<comment type="cofactor">
    <cofactor evidence="15">
        <name>Ca(2+)</name>
        <dbReference type="ChEBI" id="CHEBI:29108"/>
    </cofactor>
    <text evidence="15">Binds 1 Ca(2+) ion per subunit.</text>
</comment>
<dbReference type="EMBL" id="KL198018">
    <property type="protein sequence ID" value="KDQ19872.1"/>
    <property type="molecule type" value="Genomic_DNA"/>
</dbReference>
<evidence type="ECO:0000256" key="9">
    <source>
        <dbReference type="ARBA" id="ARBA00022801"/>
    </source>
</evidence>
<feature type="signal peptide" evidence="16">
    <location>
        <begin position="1"/>
        <end position="20"/>
    </location>
</feature>
<evidence type="ECO:0000256" key="8">
    <source>
        <dbReference type="ARBA" id="ARBA00022729"/>
    </source>
</evidence>
<keyword evidence="6 15" id="KW-0645">Protease</keyword>
<keyword evidence="12" id="KW-0843">Virulence</keyword>
<feature type="binding site" evidence="15">
    <location>
        <position position="560"/>
    </location>
    <ligand>
        <name>Ca(2+)</name>
        <dbReference type="ChEBI" id="CHEBI:29108"/>
    </ligand>
</feature>
<dbReference type="CDD" id="cd11377">
    <property type="entry name" value="Pro-peptidase_S53"/>
    <property type="match status" value="1"/>
</dbReference>
<feature type="domain" description="Peptidase S53" evidence="17">
    <location>
        <begin position="209"/>
        <end position="582"/>
    </location>
</feature>
<dbReference type="CDD" id="cd04056">
    <property type="entry name" value="Peptidases_S53"/>
    <property type="match status" value="1"/>
</dbReference>
<keyword evidence="11 15" id="KW-0106">Calcium</keyword>
<dbReference type="Pfam" id="PF09286">
    <property type="entry name" value="Pro-kuma_activ"/>
    <property type="match status" value="1"/>
</dbReference>
<evidence type="ECO:0000259" key="17">
    <source>
        <dbReference type="PROSITE" id="PS51695"/>
    </source>
</evidence>
<comment type="subcellular location">
    <subcellularLocation>
        <location evidence="3">Secreted</location>
        <location evidence="3">Extracellular space</location>
    </subcellularLocation>
</comment>
<keyword evidence="5" id="KW-0964">Secreted</keyword>
<evidence type="ECO:0000256" key="6">
    <source>
        <dbReference type="ARBA" id="ARBA00022670"/>
    </source>
</evidence>
<comment type="catalytic activity">
    <reaction evidence="1">
        <text>Release of an N-terminal tripeptide from a polypeptide.</text>
        <dbReference type="EC" id="3.4.14.10"/>
    </reaction>
</comment>
<name>A0A067N6Z4_BOTB1</name>
<dbReference type="PROSITE" id="PS51695">
    <property type="entry name" value="SEDOLISIN"/>
    <property type="match status" value="1"/>
</dbReference>
<feature type="active site" description="Charge relay system" evidence="15">
    <location>
        <position position="287"/>
    </location>
</feature>
<organism evidence="18 19">
    <name type="scientific">Botryobasidium botryosum (strain FD-172 SS1)</name>
    <dbReference type="NCBI Taxonomy" id="930990"/>
    <lineage>
        <taxon>Eukaryota</taxon>
        <taxon>Fungi</taxon>
        <taxon>Dikarya</taxon>
        <taxon>Basidiomycota</taxon>
        <taxon>Agaricomycotina</taxon>
        <taxon>Agaricomycetes</taxon>
        <taxon>Cantharellales</taxon>
        <taxon>Botryobasidiaceae</taxon>
        <taxon>Botryobasidium</taxon>
    </lineage>
</organism>
<keyword evidence="19" id="KW-1185">Reference proteome</keyword>
<keyword evidence="8 16" id="KW-0732">Signal</keyword>
<dbReference type="PANTHER" id="PTHR14218">
    <property type="entry name" value="PROTEASE S8 TRIPEPTIDYL PEPTIDASE I CLN2"/>
    <property type="match status" value="1"/>
</dbReference>
<dbReference type="AlphaFoldDB" id="A0A067N6Z4"/>
<feature type="active site" description="Charge relay system" evidence="15">
    <location>
        <position position="283"/>
    </location>
</feature>
<accession>A0A067N6Z4</accession>
<evidence type="ECO:0000256" key="13">
    <source>
        <dbReference type="ARBA" id="ARBA00023145"/>
    </source>
</evidence>
<evidence type="ECO:0000256" key="12">
    <source>
        <dbReference type="ARBA" id="ARBA00023026"/>
    </source>
</evidence>
<dbReference type="InterPro" id="IPR050819">
    <property type="entry name" value="Tripeptidyl-peptidase_I"/>
</dbReference>
<dbReference type="SUPFAM" id="SSF54897">
    <property type="entry name" value="Protease propeptides/inhibitors"/>
    <property type="match status" value="1"/>
</dbReference>
<evidence type="ECO:0000256" key="7">
    <source>
        <dbReference type="ARBA" id="ARBA00022723"/>
    </source>
</evidence>
<evidence type="ECO:0000256" key="1">
    <source>
        <dbReference type="ARBA" id="ARBA00001910"/>
    </source>
</evidence>
<evidence type="ECO:0000256" key="10">
    <source>
        <dbReference type="ARBA" id="ARBA00022825"/>
    </source>
</evidence>